<feature type="compositionally biased region" description="Basic and acidic residues" evidence="1">
    <location>
        <begin position="1090"/>
        <end position="1101"/>
    </location>
</feature>
<feature type="region of interest" description="Disordered" evidence="1">
    <location>
        <begin position="974"/>
        <end position="1021"/>
    </location>
</feature>
<feature type="region of interest" description="Disordered" evidence="1">
    <location>
        <begin position="1038"/>
        <end position="1058"/>
    </location>
</feature>
<feature type="compositionally biased region" description="Basic and acidic residues" evidence="1">
    <location>
        <begin position="494"/>
        <end position="503"/>
    </location>
</feature>
<feature type="compositionally biased region" description="Basic and acidic residues" evidence="1">
    <location>
        <begin position="1038"/>
        <end position="1051"/>
    </location>
</feature>
<feature type="region of interest" description="Disordered" evidence="1">
    <location>
        <begin position="1341"/>
        <end position="1390"/>
    </location>
</feature>
<feature type="compositionally biased region" description="Acidic residues" evidence="1">
    <location>
        <begin position="1"/>
        <end position="11"/>
    </location>
</feature>
<dbReference type="PANTHER" id="PTHR38248:SF2">
    <property type="entry name" value="FUNK1 11"/>
    <property type="match status" value="1"/>
</dbReference>
<protein>
    <recommendedName>
        <fullName evidence="2">Fungal-type protein kinase domain-containing protein</fullName>
    </recommendedName>
</protein>
<evidence type="ECO:0000256" key="1">
    <source>
        <dbReference type="SAM" id="MobiDB-lite"/>
    </source>
</evidence>
<feature type="domain" description="Fungal-type protein kinase" evidence="2">
    <location>
        <begin position="395"/>
        <end position="759"/>
    </location>
</feature>
<evidence type="ECO:0000313" key="4">
    <source>
        <dbReference type="Proteomes" id="UP000256964"/>
    </source>
</evidence>
<feature type="compositionally biased region" description="Polar residues" evidence="1">
    <location>
        <begin position="1169"/>
        <end position="1184"/>
    </location>
</feature>
<dbReference type="PANTHER" id="PTHR38248">
    <property type="entry name" value="FUNK1 6"/>
    <property type="match status" value="1"/>
</dbReference>
<reference evidence="3 4" key="1">
    <citation type="journal article" date="2018" name="Biotechnol. Biofuels">
        <title>Integrative visual omics of the white-rot fungus Polyporus brumalis exposes the biotechnological potential of its oxidative enzymes for delignifying raw plant biomass.</title>
        <authorList>
            <person name="Miyauchi S."/>
            <person name="Rancon A."/>
            <person name="Drula E."/>
            <person name="Hage H."/>
            <person name="Chaduli D."/>
            <person name="Favel A."/>
            <person name="Grisel S."/>
            <person name="Henrissat B."/>
            <person name="Herpoel-Gimbert I."/>
            <person name="Ruiz-Duenas F.J."/>
            <person name="Chevret D."/>
            <person name="Hainaut M."/>
            <person name="Lin J."/>
            <person name="Wang M."/>
            <person name="Pangilinan J."/>
            <person name="Lipzen A."/>
            <person name="Lesage-Meessen L."/>
            <person name="Navarro D."/>
            <person name="Riley R."/>
            <person name="Grigoriev I.V."/>
            <person name="Zhou S."/>
            <person name="Raouche S."/>
            <person name="Rosso M.N."/>
        </authorList>
    </citation>
    <scope>NUCLEOTIDE SEQUENCE [LARGE SCALE GENOMIC DNA]</scope>
    <source>
        <strain evidence="3 4">BRFM 1820</strain>
    </source>
</reference>
<feature type="compositionally biased region" description="Basic and acidic residues" evidence="1">
    <location>
        <begin position="980"/>
        <end position="993"/>
    </location>
</feature>
<name>A0A371CYA6_9APHY</name>
<dbReference type="Pfam" id="PF17667">
    <property type="entry name" value="Pkinase_fungal"/>
    <property type="match status" value="1"/>
</dbReference>
<evidence type="ECO:0000313" key="3">
    <source>
        <dbReference type="EMBL" id="RDX45274.1"/>
    </source>
</evidence>
<evidence type="ECO:0000259" key="2">
    <source>
        <dbReference type="Pfam" id="PF17667"/>
    </source>
</evidence>
<gene>
    <name evidence="3" type="ORF">OH76DRAFT_1559208</name>
</gene>
<sequence length="1430" mass="156838">MGDLGDQDPDFPDLQCTPLSVDRHKTHDPNRNPEINISIPADKKRNNAMNDAPRTTVLMCLEQFKLDKLHGAGEDFEQARGADTFVDKVWFTFNEAFGVMPDKTGAKKAWSCPSEKKLSNVWEKVDKAHKLVPDHFLNISDHHYYPNDEALNKIDGSFIHESDRKRITKKLPNWPEMQFLIEFKKGGTAKDPFDDIAGHDPDSSAKTRRAVRGQIMAYAECLFSYQHRHAAFLLFVNGNMFRVLCWDRSGVTVTEAIDYIRTVDGTKALLKVTYALSKLNRAQQGVDTTATRLLPGSCGWARMDLLSQSISDDLDFTEGLIEGDVHEVFTNPEETVTYGSLSGDDTDLHCDPTCTCSGHTTPPKVVPVLSHVRELFRKSLEEDRAFPRYRLTVAGQDYLVGKHIFIAFGMIGRGTRGYVALEWKTQRFVFLKDSWRACYTGVESEGTILSILNANGVTNVPTVVQHSDVFFPPDEAKPGPSDGKADAELGASESPREAGDETVKPAPVLRVQETENAMYRPDIARKQVDPKMPPFLVRAPSQPENWVMNGVEHAKPSLQEKPDGAPATWPFADRDTTQPDNFMPSAPGAPVYPADSTAPAPPRTPTGQRGLKRTWAMMIGHIQGAGLRHMVHTRLVVKEICLPLTAFTSSKQLVRIIYGCIIAHGLAWTKCKYMHRDVSAGNLLIYPRVRRTQAGKYCILWEGILADWELAKHADKKVATQPQRTGTWHFMSAYLLDHCYMPPTIADELEAFLHVLIYVLVRRMQSTLSSIQKFLDEYFAGWSFIAKDERMTCPAAKRDSIIVRPALNLSLDPVIFSTPDGQVVEGHPINQLISELLHIFHSRYVVLTWQSQPRSKRIRERTPTPSPRKGLPTIEEGSDNYLDEFAVSPEETFGAGSTQSPARSVAPLAPLIVEPKEQDYKNLAALGDHRLIASVIHRYMTSKVWPPNDVIADRQREFVLPEFLLQAFAVSRTSQSDGATADKAETVEHKDAEDVPMDAQDAKPEDDCAVADTPKDHHPVITDLPRAQDLDATFNAEAHADAPEPSFERPTKRCRRSPVATDFAPSEASVTESSSTVAVARAPTFSTAVDKAETVEPKETEDVPMDVEDAQPEASPAVPDAPRSGRPFPMPQAQDLDAAPMTEDHGDAPVLADPSLGLPMERRERGAVATQSAQSDALAESSTVAVARAPEESSAAVDNAETGEPKEPQDVPMDVEDAQPEEGPAVADETADDHPPIQTDLPQAQELEAAPMAHGHEEAPAPLAPPAPSLGRPTNRRRKGAAAKEPAPSDARVAESSTRRVTRSRSAANIAANAVAVVAPAPAPAVPPAPSNVPIAPAAVQASTTTRLTRSKTGKLPPPKNPAKAPAPARQPTRRVTSKRSPTPSAWGRCCGSDGGHADASYRHTYAISPFLASGRCLQSLLFTVLTSRF</sequence>
<feature type="region of interest" description="Disordered" evidence="1">
    <location>
        <begin position="1090"/>
        <end position="1134"/>
    </location>
</feature>
<feature type="compositionally biased region" description="Basic and acidic residues" evidence="1">
    <location>
        <begin position="21"/>
        <end position="31"/>
    </location>
</feature>
<accession>A0A371CYA6</accession>
<feature type="region of interest" description="Disordered" evidence="1">
    <location>
        <begin position="1164"/>
        <end position="1305"/>
    </location>
</feature>
<feature type="compositionally biased region" description="Acidic residues" evidence="1">
    <location>
        <begin position="1102"/>
        <end position="1111"/>
    </location>
</feature>
<dbReference type="OrthoDB" id="2757515at2759"/>
<dbReference type="Gene3D" id="1.10.510.10">
    <property type="entry name" value="Transferase(Phosphotransferase) domain 1"/>
    <property type="match status" value="1"/>
</dbReference>
<dbReference type="EMBL" id="KZ857439">
    <property type="protein sequence ID" value="RDX45274.1"/>
    <property type="molecule type" value="Genomic_DNA"/>
</dbReference>
<dbReference type="Proteomes" id="UP000256964">
    <property type="component" value="Unassembled WGS sequence"/>
</dbReference>
<dbReference type="InterPro" id="IPR011009">
    <property type="entry name" value="Kinase-like_dom_sf"/>
</dbReference>
<proteinExistence type="predicted"/>
<feature type="region of interest" description="Disordered" evidence="1">
    <location>
        <begin position="1"/>
        <end position="36"/>
    </location>
</feature>
<dbReference type="InterPro" id="IPR040976">
    <property type="entry name" value="Pkinase_fungal"/>
</dbReference>
<dbReference type="SUPFAM" id="SSF56112">
    <property type="entry name" value="Protein kinase-like (PK-like)"/>
    <property type="match status" value="1"/>
</dbReference>
<organism evidence="3 4">
    <name type="scientific">Lentinus brumalis</name>
    <dbReference type="NCBI Taxonomy" id="2498619"/>
    <lineage>
        <taxon>Eukaryota</taxon>
        <taxon>Fungi</taxon>
        <taxon>Dikarya</taxon>
        <taxon>Basidiomycota</taxon>
        <taxon>Agaricomycotina</taxon>
        <taxon>Agaricomycetes</taxon>
        <taxon>Polyporales</taxon>
        <taxon>Polyporaceae</taxon>
        <taxon>Lentinus</taxon>
    </lineage>
</organism>
<keyword evidence="4" id="KW-1185">Reference proteome</keyword>
<feature type="region of interest" description="Disordered" evidence="1">
    <location>
        <begin position="855"/>
        <end position="875"/>
    </location>
</feature>
<feature type="region of interest" description="Disordered" evidence="1">
    <location>
        <begin position="469"/>
        <end position="505"/>
    </location>
</feature>